<dbReference type="Pfam" id="PF13191">
    <property type="entry name" value="AAA_16"/>
    <property type="match status" value="1"/>
</dbReference>
<reference evidence="3 4" key="1">
    <citation type="submission" date="2020-08" db="EMBL/GenBank/DDBJ databases">
        <title>Sequencing the genomes of 1000 actinobacteria strains.</title>
        <authorList>
            <person name="Klenk H.-P."/>
        </authorList>
    </citation>
    <scope>NUCLEOTIDE SEQUENCE [LARGE SCALE GENOMIC DNA]</scope>
    <source>
        <strain evidence="3 4">DSM 44320</strain>
    </source>
</reference>
<accession>A0A7W5Y7R3</accession>
<dbReference type="RefSeq" id="WP_183648519.1">
    <property type="nucleotide sequence ID" value="NZ_JACIBV010000001.1"/>
</dbReference>
<dbReference type="EMBL" id="JACIBV010000001">
    <property type="protein sequence ID" value="MBB3727638.1"/>
    <property type="molecule type" value="Genomic_DNA"/>
</dbReference>
<proteinExistence type="predicted"/>
<keyword evidence="4" id="KW-1185">Reference proteome</keyword>
<comment type="caution">
    <text evidence="3">The sequence shown here is derived from an EMBL/GenBank/DDBJ whole genome shotgun (WGS) entry which is preliminary data.</text>
</comment>
<feature type="region of interest" description="Disordered" evidence="1">
    <location>
        <begin position="154"/>
        <end position="175"/>
    </location>
</feature>
<dbReference type="Proteomes" id="UP000579945">
    <property type="component" value="Unassembled WGS sequence"/>
</dbReference>
<dbReference type="SUPFAM" id="SSF52540">
    <property type="entry name" value="P-loop containing nucleoside triphosphate hydrolases"/>
    <property type="match status" value="1"/>
</dbReference>
<dbReference type="InterPro" id="IPR041664">
    <property type="entry name" value="AAA_16"/>
</dbReference>
<gene>
    <name evidence="3" type="ORF">FHR33_003498</name>
</gene>
<dbReference type="Gene3D" id="3.40.50.300">
    <property type="entry name" value="P-loop containing nucleotide triphosphate hydrolases"/>
    <property type="match status" value="1"/>
</dbReference>
<evidence type="ECO:0000259" key="2">
    <source>
        <dbReference type="Pfam" id="PF13191"/>
    </source>
</evidence>
<evidence type="ECO:0000313" key="4">
    <source>
        <dbReference type="Proteomes" id="UP000579945"/>
    </source>
</evidence>
<name>A0A7W5Y7R3_9ACTN</name>
<feature type="domain" description="Orc1-like AAA ATPase" evidence="2">
    <location>
        <begin position="21"/>
        <end position="66"/>
    </location>
</feature>
<evidence type="ECO:0000256" key="1">
    <source>
        <dbReference type="SAM" id="MobiDB-lite"/>
    </source>
</evidence>
<dbReference type="AlphaFoldDB" id="A0A7W5Y7R3"/>
<sequence length="175" mass="18357">MHGGDDLVLGRRLQAARERAFVGREEELAVFDAALRGGCSVVYVYGPGGVGKSTLLRRFAEHAAAIGRSVTTVDGHTLDPVPASFEAEAASVLGDEGAVLLIDTFERVHGLEGWLRERFLPRLPVGAVVVVAGRVPPDLMWQADPALGRRAARAAAARPAAGGGGGAAGRTRRER</sequence>
<organism evidence="3 4">
    <name type="scientific">Nonomuraea dietziae</name>
    <dbReference type="NCBI Taxonomy" id="65515"/>
    <lineage>
        <taxon>Bacteria</taxon>
        <taxon>Bacillati</taxon>
        <taxon>Actinomycetota</taxon>
        <taxon>Actinomycetes</taxon>
        <taxon>Streptosporangiales</taxon>
        <taxon>Streptosporangiaceae</taxon>
        <taxon>Nonomuraea</taxon>
    </lineage>
</organism>
<dbReference type="InterPro" id="IPR027417">
    <property type="entry name" value="P-loop_NTPase"/>
</dbReference>
<protein>
    <submittedName>
        <fullName evidence="3">Replication-associated recombination protein RarA</fullName>
    </submittedName>
</protein>
<evidence type="ECO:0000313" key="3">
    <source>
        <dbReference type="EMBL" id="MBB3727638.1"/>
    </source>
</evidence>
<dbReference type="GeneID" id="95389927"/>